<sequence length="89" mass="10062">MSGVFERNRPRVSETWEASYGSKEHMQAYSYIFLSHGFAGVLKHWIAFGKLETPRQIAGIVKRLLSYMFQDAAQNQSGLGIENINGNQP</sequence>
<evidence type="ECO:0000313" key="2">
    <source>
        <dbReference type="EMBL" id="MPN04321.1"/>
    </source>
</evidence>
<feature type="domain" description="Transcriptional regulator TetR C-terminal Firmicutes type" evidence="1">
    <location>
        <begin position="21"/>
        <end position="66"/>
    </location>
</feature>
<comment type="caution">
    <text evidence="2">The sequence shown here is derived from an EMBL/GenBank/DDBJ whole genome shotgun (WGS) entry which is preliminary data.</text>
</comment>
<dbReference type="AlphaFoldDB" id="A0A645EQM6"/>
<dbReference type="Gene3D" id="1.10.357.10">
    <property type="entry name" value="Tetracycline Repressor, domain 2"/>
    <property type="match status" value="1"/>
</dbReference>
<name>A0A645EQM6_9ZZZZ</name>
<organism evidence="2">
    <name type="scientific">bioreactor metagenome</name>
    <dbReference type="NCBI Taxonomy" id="1076179"/>
    <lineage>
        <taxon>unclassified sequences</taxon>
        <taxon>metagenomes</taxon>
        <taxon>ecological metagenomes</taxon>
    </lineage>
</organism>
<protein>
    <recommendedName>
        <fullName evidence="1">Transcriptional regulator TetR C-terminal Firmicutes type domain-containing protein</fullName>
    </recommendedName>
</protein>
<gene>
    <name evidence="2" type="ORF">SDC9_151558</name>
</gene>
<proteinExistence type="predicted"/>
<dbReference type="InterPro" id="IPR039532">
    <property type="entry name" value="TetR_C_Firmicutes"/>
</dbReference>
<evidence type="ECO:0000259" key="1">
    <source>
        <dbReference type="Pfam" id="PF14278"/>
    </source>
</evidence>
<dbReference type="EMBL" id="VSSQ01050242">
    <property type="protein sequence ID" value="MPN04321.1"/>
    <property type="molecule type" value="Genomic_DNA"/>
</dbReference>
<accession>A0A645EQM6</accession>
<dbReference type="Pfam" id="PF14278">
    <property type="entry name" value="TetR_C_8"/>
    <property type="match status" value="1"/>
</dbReference>
<reference evidence="2" key="1">
    <citation type="submission" date="2019-08" db="EMBL/GenBank/DDBJ databases">
        <authorList>
            <person name="Kucharzyk K."/>
            <person name="Murdoch R.W."/>
            <person name="Higgins S."/>
            <person name="Loffler F."/>
        </authorList>
    </citation>
    <scope>NUCLEOTIDE SEQUENCE</scope>
</reference>